<keyword evidence="5" id="KW-0040">ANK repeat</keyword>
<evidence type="ECO:0000313" key="13">
    <source>
        <dbReference type="Proteomes" id="UP001497472"/>
    </source>
</evidence>
<evidence type="ECO:0000256" key="4">
    <source>
        <dbReference type="ARBA" id="ARBA00023015"/>
    </source>
</evidence>
<dbReference type="GO" id="GO:0005634">
    <property type="term" value="C:nucleus"/>
    <property type="evidence" value="ECO:0007669"/>
    <property type="project" value="UniProtKB-SubCell"/>
</dbReference>
<dbReference type="GO" id="GO:0048731">
    <property type="term" value="P:system development"/>
    <property type="evidence" value="ECO:0007669"/>
    <property type="project" value="UniProtKB-ARBA"/>
</dbReference>
<dbReference type="Gene3D" id="2.60.40.10">
    <property type="entry name" value="Immunoglobulins"/>
    <property type="match status" value="1"/>
</dbReference>
<dbReference type="Pfam" id="PF01833">
    <property type="entry name" value="TIG"/>
    <property type="match status" value="1"/>
</dbReference>
<dbReference type="InterPro" id="IPR002909">
    <property type="entry name" value="IPT_dom"/>
</dbReference>
<evidence type="ECO:0000256" key="8">
    <source>
        <dbReference type="ARBA" id="ARBA00023242"/>
    </source>
</evidence>
<evidence type="ECO:0000256" key="9">
    <source>
        <dbReference type="ARBA" id="ARBA00029480"/>
    </source>
</evidence>
<dbReference type="Gene3D" id="1.20.5.190">
    <property type="match status" value="1"/>
</dbReference>
<evidence type="ECO:0000313" key="12">
    <source>
        <dbReference type="EMBL" id="CAK1550946.1"/>
    </source>
</evidence>
<dbReference type="PROSITE" id="PS50096">
    <property type="entry name" value="IQ"/>
    <property type="match status" value="1"/>
</dbReference>
<evidence type="ECO:0000256" key="6">
    <source>
        <dbReference type="ARBA" id="ARBA00023159"/>
    </source>
</evidence>
<dbReference type="GO" id="GO:0006357">
    <property type="term" value="P:regulation of transcription by RNA polymerase II"/>
    <property type="evidence" value="ECO:0007669"/>
    <property type="project" value="TreeGrafter"/>
</dbReference>
<keyword evidence="8" id="KW-0539">Nucleus</keyword>
<dbReference type="InterPro" id="IPR013783">
    <property type="entry name" value="Ig-like_fold"/>
</dbReference>
<dbReference type="Proteomes" id="UP001497472">
    <property type="component" value="Unassembled WGS sequence"/>
</dbReference>
<dbReference type="SUPFAM" id="SSF48403">
    <property type="entry name" value="Ankyrin repeat"/>
    <property type="match status" value="1"/>
</dbReference>
<feature type="compositionally biased region" description="Low complexity" evidence="10">
    <location>
        <begin position="1015"/>
        <end position="1024"/>
    </location>
</feature>
<reference evidence="12 13" key="1">
    <citation type="submission" date="2023-11" db="EMBL/GenBank/DDBJ databases">
        <authorList>
            <person name="Okamura Y."/>
        </authorList>
    </citation>
    <scope>NUCLEOTIDE SEQUENCE [LARGE SCALE GENOMIC DNA]</scope>
</reference>
<evidence type="ECO:0000256" key="2">
    <source>
        <dbReference type="ARBA" id="ARBA00008267"/>
    </source>
</evidence>
<keyword evidence="7" id="KW-0804">Transcription</keyword>
<evidence type="ECO:0000256" key="7">
    <source>
        <dbReference type="ARBA" id="ARBA00023163"/>
    </source>
</evidence>
<dbReference type="CDD" id="cd23767">
    <property type="entry name" value="IQCD"/>
    <property type="match status" value="2"/>
</dbReference>
<dbReference type="SUPFAM" id="SSF81296">
    <property type="entry name" value="E set domains"/>
    <property type="match status" value="1"/>
</dbReference>
<evidence type="ECO:0000256" key="5">
    <source>
        <dbReference type="ARBA" id="ARBA00023043"/>
    </source>
</evidence>
<dbReference type="Pfam" id="PF03859">
    <property type="entry name" value="CG-1"/>
    <property type="match status" value="1"/>
</dbReference>
<dbReference type="GO" id="GO:0003712">
    <property type="term" value="F:transcription coregulator activity"/>
    <property type="evidence" value="ECO:0007669"/>
    <property type="project" value="TreeGrafter"/>
</dbReference>
<dbReference type="GO" id="GO:0048468">
    <property type="term" value="P:cell development"/>
    <property type="evidence" value="ECO:0007669"/>
    <property type="project" value="UniProtKB-ARBA"/>
</dbReference>
<keyword evidence="13" id="KW-1185">Reference proteome</keyword>
<evidence type="ECO:0000256" key="1">
    <source>
        <dbReference type="ARBA" id="ARBA00004123"/>
    </source>
</evidence>
<dbReference type="PANTHER" id="PTHR23335">
    <property type="entry name" value="CALMODULIN-BINDING TRANSCRIPTION ACTIVATOR CAMTA"/>
    <property type="match status" value="1"/>
</dbReference>
<dbReference type="EMBL" id="CAVLEF010000101">
    <property type="protein sequence ID" value="CAK1550946.1"/>
    <property type="molecule type" value="Genomic_DNA"/>
</dbReference>
<dbReference type="InterPro" id="IPR014756">
    <property type="entry name" value="Ig_E-set"/>
</dbReference>
<sequence>MLKNSGHGADGEPIKLPENLESLPRAEHFAAQRHRWNTNEEIAAILISFDKHTEWQSKEVKIRPKSGSMLLYSRKKVRYRRDGYCWKKRKDGKTTREDHMKLKVQGTECIYGCYVHSAILPTFHRRCYWLLQNPDIVLVHYLNVPYPDDNKLATVAPSLALWADKKEWTKDELVSQLKPMFFSEDEHDVNSDLEISGKMFQTAETVEAIVGQLMEKQRAARAAALARQLECGCPDSTCQDSRTCAHPLRRIQASKPPASDHHVSSTTGPSPRPMAQPPRQYSRDHRTSTQSSPLLLSLGQIQGGGGLLILNGTSNNQQHSSLVSPLSVTSFVCEEPRDRYRQQYKPTFVLKREIPDSQPSSCINKTETYEVETQIEQKVDVEGFDRKIKMEPRSRGHIIASAPATPSRYPDLLERLENKVQDNCDDTLVLLGTDAHLETSSGFFDETLELSHEDIQKTLSANMPTCELDRSVVRSTETANVMVSGIDTMDFIESCEAVASPTHVVDDNVFVNLDAFDMLGDFPELEVLDPSSISANPMSLCGNHEKMQTDSINERALSITDYCPEWAYPEGGVKVLVAGPWSETSDQYTVLFDNFPVPSILVQNGLLRCYCPAHEAGLAALQVARGGRVVSDTVVFEYKAGPVPAPTSPASAPLPSLDFRRFALLQRLQRLHGRLQLKTEPMDDNNQVEDVQLYTNPKFEDRLVTFCQSLSNRSSGTSEGFATEPSEEGSTILHLAAALGYTKLTTALLRWRQDDNSLALEKEVNLGARDIDNCTPLMVASAAGHIDTAVVLARWSAGTRREAGARAAAAAARRAGHTKLAALLDRIHPPTGDAVFRRPHSLSQKGRAGSLESNLVKRPSIDSGINMADAFRSSSAIDRSDSASLRWERSMSLPLDSDTSEDSLGDMKIGRRMDLALWEQDDRVFTLAEQIIAAMPERIKNESSTLLSGCELDSGSGGGDDALMVPLLDDSTAFNTEFNFEFCDNTYRTYCGGSTPCSSGSVSPGSALSPPPASPLSALPSSPPATLQEFLNTTTHFSSLTLNDREQRELYSAAITIQKAYRQYRGRQLQRRAAAAAITIQNCYRRYKQFAYLKQMHAAATVIQRGFRSHQERRHQSATATIKRTYSQRRQNQAARKIQQFMRQTKIKLQRERAASVRAARLSQVALQNSSPPTTSIPHMHNRIIDYLAPESPMNADDELIELLFKM</sequence>
<dbReference type="InterPro" id="IPR000048">
    <property type="entry name" value="IQ_motif_EF-hand-BS"/>
</dbReference>
<dbReference type="InterPro" id="IPR036770">
    <property type="entry name" value="Ankyrin_rpt-contain_sf"/>
</dbReference>
<feature type="domain" description="CG-1" evidence="11">
    <location>
        <begin position="25"/>
        <end position="150"/>
    </location>
</feature>
<organism evidence="12 13">
    <name type="scientific">Leptosia nina</name>
    <dbReference type="NCBI Taxonomy" id="320188"/>
    <lineage>
        <taxon>Eukaryota</taxon>
        <taxon>Metazoa</taxon>
        <taxon>Ecdysozoa</taxon>
        <taxon>Arthropoda</taxon>
        <taxon>Hexapoda</taxon>
        <taxon>Insecta</taxon>
        <taxon>Pterygota</taxon>
        <taxon>Neoptera</taxon>
        <taxon>Endopterygota</taxon>
        <taxon>Lepidoptera</taxon>
        <taxon>Glossata</taxon>
        <taxon>Ditrysia</taxon>
        <taxon>Papilionoidea</taxon>
        <taxon>Pieridae</taxon>
        <taxon>Pierinae</taxon>
        <taxon>Leptosia</taxon>
    </lineage>
</organism>
<evidence type="ECO:0000256" key="10">
    <source>
        <dbReference type="SAM" id="MobiDB-lite"/>
    </source>
</evidence>
<name>A0AAV1JNG4_9NEOP</name>
<dbReference type="PROSITE" id="PS51437">
    <property type="entry name" value="CG_1"/>
    <property type="match status" value="1"/>
</dbReference>
<proteinExistence type="inferred from homology"/>
<comment type="subcellular location">
    <subcellularLocation>
        <location evidence="1">Nucleus</location>
    </subcellularLocation>
</comment>
<dbReference type="SMART" id="SM00015">
    <property type="entry name" value="IQ"/>
    <property type="match status" value="3"/>
</dbReference>
<keyword evidence="3" id="KW-0677">Repeat</keyword>
<dbReference type="InterPro" id="IPR005559">
    <property type="entry name" value="CG-1_dom"/>
</dbReference>
<feature type="region of interest" description="Disordered" evidence="10">
    <location>
        <begin position="250"/>
        <end position="291"/>
    </location>
</feature>
<comment type="subunit">
    <text evidence="9">May interact with calmodulin.</text>
</comment>
<evidence type="ECO:0000259" key="11">
    <source>
        <dbReference type="PROSITE" id="PS51437"/>
    </source>
</evidence>
<gene>
    <name evidence="12" type="ORF">LNINA_LOCUS10134</name>
</gene>
<dbReference type="SMART" id="SM01076">
    <property type="entry name" value="CG-1"/>
    <property type="match status" value="1"/>
</dbReference>
<keyword evidence="6" id="KW-0010">Activator</keyword>
<evidence type="ECO:0000256" key="3">
    <source>
        <dbReference type="ARBA" id="ARBA00022737"/>
    </source>
</evidence>
<feature type="region of interest" description="Disordered" evidence="10">
    <location>
        <begin position="1001"/>
        <end position="1024"/>
    </location>
</feature>
<dbReference type="Gene3D" id="1.25.40.20">
    <property type="entry name" value="Ankyrin repeat-containing domain"/>
    <property type="match status" value="1"/>
</dbReference>
<accession>A0AAV1JNG4</accession>
<dbReference type="AlphaFoldDB" id="A0AAV1JNG4"/>
<comment type="caution">
    <text evidence="12">The sequence shown here is derived from an EMBL/GenBank/DDBJ whole genome shotgun (WGS) entry which is preliminary data.</text>
</comment>
<keyword evidence="4" id="KW-0805">Transcription regulation</keyword>
<protein>
    <recommendedName>
        <fullName evidence="11">CG-1 domain-containing protein</fullName>
    </recommendedName>
</protein>
<comment type="similarity">
    <text evidence="2">Belongs to the CAMTA family.</text>
</comment>
<dbReference type="PANTHER" id="PTHR23335:SF1">
    <property type="entry name" value="CALMODULIN-BINDING TRANSCRIPTION ACTIVATOR, ISOFORM F"/>
    <property type="match status" value="1"/>
</dbReference>
<dbReference type="FunFam" id="2.60.40.10:FF:000089">
    <property type="entry name" value="calmodulin-binding transcription activator 2 isoform X1"/>
    <property type="match status" value="1"/>
</dbReference>
<dbReference type="GO" id="GO:0003690">
    <property type="term" value="F:double-stranded DNA binding"/>
    <property type="evidence" value="ECO:0007669"/>
    <property type="project" value="TreeGrafter"/>
</dbReference>